<protein>
    <submittedName>
        <fullName evidence="2">Uncharacterized protein</fullName>
    </submittedName>
</protein>
<organism evidence="2 3">
    <name type="scientific">Myceligenerans indicum</name>
    <dbReference type="NCBI Taxonomy" id="2593663"/>
    <lineage>
        <taxon>Bacteria</taxon>
        <taxon>Bacillati</taxon>
        <taxon>Actinomycetota</taxon>
        <taxon>Actinomycetes</taxon>
        <taxon>Micrococcales</taxon>
        <taxon>Promicromonosporaceae</taxon>
        <taxon>Myceligenerans</taxon>
    </lineage>
</organism>
<name>A0ABS1LEH6_9MICO</name>
<keyword evidence="1" id="KW-0812">Transmembrane</keyword>
<feature type="transmembrane region" description="Helical" evidence="1">
    <location>
        <begin position="157"/>
        <end position="178"/>
    </location>
</feature>
<feature type="transmembrane region" description="Helical" evidence="1">
    <location>
        <begin position="6"/>
        <end position="39"/>
    </location>
</feature>
<evidence type="ECO:0000256" key="1">
    <source>
        <dbReference type="SAM" id="Phobius"/>
    </source>
</evidence>
<keyword evidence="1" id="KW-0472">Membrane</keyword>
<reference evidence="2 3" key="1">
    <citation type="journal article" date="2021" name="Arch. Microbiol.">
        <title>Myceligenerans indicum sp. nov., an actinobacterium isolated from mangrove sediment of Sundarbans, India.</title>
        <authorList>
            <person name="Asha K."/>
            <person name="Bhadury P."/>
        </authorList>
    </citation>
    <scope>NUCLEOTIDE SEQUENCE [LARGE SCALE GENOMIC DNA]</scope>
    <source>
        <strain evidence="2 3">I2</strain>
    </source>
</reference>
<feature type="transmembrane region" description="Helical" evidence="1">
    <location>
        <begin position="198"/>
        <end position="226"/>
    </location>
</feature>
<evidence type="ECO:0000313" key="2">
    <source>
        <dbReference type="EMBL" id="MBL0884697.1"/>
    </source>
</evidence>
<feature type="transmembrane region" description="Helical" evidence="1">
    <location>
        <begin position="101"/>
        <end position="124"/>
    </location>
</feature>
<dbReference type="RefSeq" id="WP_201844538.1">
    <property type="nucleotide sequence ID" value="NZ_JABBYC010000001.1"/>
</dbReference>
<sequence length="383" mass="39638">MGGTTLLYLAVAAAVLAIPAAILVSIATVASGFSGLLRVGFGALRTGVIPEHRYVRDHDIDQLSAVRGIAGVVLLVAAELIRSRAVPTALPAPIPDAGLPSWIGILAHGTLWAVCSLVVVALLMSLGSLLMYKRQVRYPPPVTPEDGRARSVLSPFLALRAPVTLAVVGALTVAYAMILPPLWPEGGAELPEAQLPEVGPLLLLTVLMIVGIIGMILLVGVVVVGLPLAITFHSRAADGHPALPALWSLALVGLYAVQRAPEWYDAAAGAVSGLLHGGAAGAAGGAGTEYLATAAMPGLTGTLIVVSISVWELARLHVVHGIDPWTPTAVLTPEHGAEADNPLRAEPQALTELRSDNPQKAGAAWMPRYLRRKLGQAGQTVKG</sequence>
<proteinExistence type="predicted"/>
<evidence type="ECO:0000313" key="3">
    <source>
        <dbReference type="Proteomes" id="UP000675409"/>
    </source>
</evidence>
<gene>
    <name evidence="2" type="ORF">HGK34_00120</name>
</gene>
<comment type="caution">
    <text evidence="2">The sequence shown here is derived from an EMBL/GenBank/DDBJ whole genome shotgun (WGS) entry which is preliminary data.</text>
</comment>
<accession>A0ABS1LEH6</accession>
<keyword evidence="1" id="KW-1133">Transmembrane helix</keyword>
<dbReference type="Proteomes" id="UP000675409">
    <property type="component" value="Unassembled WGS sequence"/>
</dbReference>
<keyword evidence="3" id="KW-1185">Reference proteome</keyword>
<dbReference type="EMBL" id="JABBYC010000001">
    <property type="protein sequence ID" value="MBL0884697.1"/>
    <property type="molecule type" value="Genomic_DNA"/>
</dbReference>